<feature type="transmembrane region" description="Helical" evidence="1">
    <location>
        <begin position="34"/>
        <end position="52"/>
    </location>
</feature>
<evidence type="ECO:0000313" key="2">
    <source>
        <dbReference type="EMBL" id="AEF82351.1"/>
    </source>
</evidence>
<gene>
    <name evidence="2" type="ordered locus">TREAZ_2039</name>
</gene>
<reference evidence="2 3" key="2">
    <citation type="journal article" date="2011" name="ISME J.">
        <title>RNA-seq reveals cooperative metabolic interactions between two termite-gut spirochete species in co-culture.</title>
        <authorList>
            <person name="Rosenthal A.Z."/>
            <person name="Matson E.G."/>
            <person name="Eldar A."/>
            <person name="Leadbetter J.R."/>
        </authorList>
    </citation>
    <scope>NUCLEOTIDE SEQUENCE [LARGE SCALE GENOMIC DNA]</scope>
    <source>
        <strain evidence="3">ATCC BAA-888 / DSM 13862 / ZAS-9</strain>
    </source>
</reference>
<sequence>MDLFLQIWGGGGYLLAKILLSHAEGLEKDRPWRVAGWLAYIIGLPAWVMLLAGKHNWIAAANEAGGAPALVLGLALAWKGLDKAPALADWGVKIFTWIMIVLGLGYSVFFFGGITAFSQILELGVTAGFLLGTYLLAKKKPSGWLFFALMLCSMGTLMYLQGKTILIFQQAISLVFVIRGFVKGVSRTKTAKKQ</sequence>
<feature type="transmembrane region" description="Helical" evidence="1">
    <location>
        <begin position="144"/>
        <end position="160"/>
    </location>
</feature>
<reference evidence="3" key="1">
    <citation type="submission" date="2009-12" db="EMBL/GenBank/DDBJ databases">
        <title>Complete sequence of Treponema azotonutricium strain ZAS-9.</title>
        <authorList>
            <person name="Tetu S.G."/>
            <person name="Matson E."/>
            <person name="Ren Q."/>
            <person name="Seshadri R."/>
            <person name="Elbourne L."/>
            <person name="Hassan K.A."/>
            <person name="Durkin A."/>
            <person name="Radune D."/>
            <person name="Mohamoud Y."/>
            <person name="Shay R."/>
            <person name="Jin S."/>
            <person name="Zhang X."/>
            <person name="Lucey K."/>
            <person name="Ballor N.R."/>
            <person name="Ottesen E."/>
            <person name="Rosenthal R."/>
            <person name="Allen A."/>
            <person name="Leadbetter J.R."/>
            <person name="Paulsen I.T."/>
        </authorList>
    </citation>
    <scope>NUCLEOTIDE SEQUENCE [LARGE SCALE GENOMIC DNA]</scope>
    <source>
        <strain evidence="3">ATCC BAA-888 / DSM 13862 / ZAS-9</strain>
    </source>
</reference>
<feature type="transmembrane region" description="Helical" evidence="1">
    <location>
        <begin position="58"/>
        <end position="78"/>
    </location>
</feature>
<keyword evidence="1" id="KW-0472">Membrane</keyword>
<accession>F5YA22</accession>
<proteinExistence type="predicted"/>
<dbReference type="EMBL" id="CP001841">
    <property type="protein sequence ID" value="AEF82351.1"/>
    <property type="molecule type" value="Genomic_DNA"/>
</dbReference>
<dbReference type="KEGG" id="taz:TREAZ_2039"/>
<dbReference type="InParanoid" id="F5YA22"/>
<name>F5YA22_LEAAZ</name>
<feature type="transmembrane region" description="Helical" evidence="1">
    <location>
        <begin position="90"/>
        <end position="111"/>
    </location>
</feature>
<dbReference type="OrthoDB" id="6194874at2"/>
<evidence type="ECO:0000313" key="3">
    <source>
        <dbReference type="Proteomes" id="UP000009222"/>
    </source>
</evidence>
<dbReference type="Proteomes" id="UP000009222">
    <property type="component" value="Chromosome"/>
</dbReference>
<feature type="transmembrane region" description="Helical" evidence="1">
    <location>
        <begin position="117"/>
        <end position="137"/>
    </location>
</feature>
<evidence type="ECO:0000256" key="1">
    <source>
        <dbReference type="SAM" id="Phobius"/>
    </source>
</evidence>
<dbReference type="HOGENOM" id="CLU_1401469_0_0_12"/>
<keyword evidence="1" id="KW-0812">Transmembrane</keyword>
<protein>
    <submittedName>
        <fullName evidence="2">Multidrug resistance protein MdtK</fullName>
    </submittedName>
</protein>
<keyword evidence="1" id="KW-1133">Transmembrane helix</keyword>
<organism evidence="2 3">
    <name type="scientific">Leadbettera azotonutricia (strain ATCC BAA-888 / DSM 13862 / ZAS-9)</name>
    <name type="common">Treponema azotonutricium</name>
    <dbReference type="NCBI Taxonomy" id="545695"/>
    <lineage>
        <taxon>Bacteria</taxon>
        <taxon>Pseudomonadati</taxon>
        <taxon>Spirochaetota</taxon>
        <taxon>Spirochaetia</taxon>
        <taxon>Spirochaetales</taxon>
        <taxon>Breznakiellaceae</taxon>
        <taxon>Leadbettera</taxon>
    </lineage>
</organism>
<dbReference type="eggNOG" id="ENOG5032T7K">
    <property type="taxonomic scope" value="Bacteria"/>
</dbReference>
<dbReference type="AlphaFoldDB" id="F5YA22"/>
<dbReference type="RefSeq" id="WP_015710008.1">
    <property type="nucleotide sequence ID" value="NC_015577.1"/>
</dbReference>
<dbReference type="STRING" id="545695.TREAZ_2039"/>
<keyword evidence="3" id="KW-1185">Reference proteome</keyword>
<feature type="transmembrane region" description="Helical" evidence="1">
    <location>
        <begin position="166"/>
        <end position="182"/>
    </location>
</feature>